<dbReference type="RefSeq" id="WP_211470431.1">
    <property type="nucleotide sequence ID" value="NZ_JAGSXH010000107.1"/>
</dbReference>
<dbReference type="PANTHER" id="PTHR43607">
    <property type="entry name" value="V-TYPE PROTON ATPASE CATALYTIC SUBUNIT A"/>
    <property type="match status" value="1"/>
</dbReference>
<dbReference type="InterPro" id="IPR055190">
    <property type="entry name" value="ATP-synt_VA_C"/>
</dbReference>
<dbReference type="InterPro" id="IPR024034">
    <property type="entry name" value="ATPase_F1/V1_b/a_C"/>
</dbReference>
<feature type="domain" description="ATPase F1/V1/A1 complex alpha/beta subunit N-terminal" evidence="8">
    <location>
        <begin position="9"/>
        <end position="70"/>
    </location>
</feature>
<evidence type="ECO:0000256" key="6">
    <source>
        <dbReference type="ARBA" id="ARBA00023065"/>
    </source>
</evidence>
<dbReference type="SUPFAM" id="SSF52540">
    <property type="entry name" value="P-loop containing nucleoside triphosphate hydrolases"/>
    <property type="match status" value="1"/>
</dbReference>
<evidence type="ECO:0000256" key="1">
    <source>
        <dbReference type="ARBA" id="ARBA00008936"/>
    </source>
</evidence>
<proteinExistence type="inferred from homology"/>
<dbReference type="Pfam" id="PF02874">
    <property type="entry name" value="ATP-synt_ab_N"/>
    <property type="match status" value="1"/>
</dbReference>
<dbReference type="InterPro" id="IPR000194">
    <property type="entry name" value="ATPase_F1/V1/A1_a/bsu_nucl-bd"/>
</dbReference>
<dbReference type="Gene3D" id="1.10.1140.10">
    <property type="entry name" value="Bovine Mitochondrial F1-atpase, Atp Synthase Beta Chain, Chain D, domain 3"/>
    <property type="match status" value="1"/>
</dbReference>
<dbReference type="InterPro" id="IPR023366">
    <property type="entry name" value="ATP_synth_asu-like_sf"/>
</dbReference>
<keyword evidence="2" id="KW-0813">Transport</keyword>
<evidence type="ECO:0000259" key="7">
    <source>
        <dbReference type="Pfam" id="PF00006"/>
    </source>
</evidence>
<dbReference type="Pfam" id="PF22919">
    <property type="entry name" value="ATP-synt_VA_C"/>
    <property type="match status" value="1"/>
</dbReference>
<evidence type="ECO:0000259" key="9">
    <source>
        <dbReference type="Pfam" id="PF16886"/>
    </source>
</evidence>
<dbReference type="PANTHER" id="PTHR43607:SF1">
    <property type="entry name" value="H(+)-TRANSPORTING TWO-SECTOR ATPASE"/>
    <property type="match status" value="1"/>
</dbReference>
<dbReference type="InterPro" id="IPR027417">
    <property type="entry name" value="P-loop_NTPase"/>
</dbReference>
<dbReference type="Pfam" id="PF16886">
    <property type="entry name" value="ATP-synt_ab_Xtn"/>
    <property type="match status" value="1"/>
</dbReference>
<feature type="domain" description="ATPase F1/V1/A1 complex alpha/beta subunit nucleotide-binding" evidence="7">
    <location>
        <begin position="223"/>
        <end position="444"/>
    </location>
</feature>
<evidence type="ECO:0000256" key="3">
    <source>
        <dbReference type="ARBA" id="ARBA00022741"/>
    </source>
</evidence>
<gene>
    <name evidence="11" type="ORF">KGA66_22795</name>
</gene>
<dbReference type="Gene3D" id="3.40.50.300">
    <property type="entry name" value="P-loop containing nucleotide triphosphate hydrolases"/>
    <property type="match status" value="1"/>
</dbReference>
<comment type="similarity">
    <text evidence="1">Belongs to the ATPase alpha/beta chains family.</text>
</comment>
<accession>A0A8J7WUA8</accession>
<evidence type="ECO:0000313" key="12">
    <source>
        <dbReference type="Proteomes" id="UP000677913"/>
    </source>
</evidence>
<evidence type="ECO:0000313" key="11">
    <source>
        <dbReference type="EMBL" id="MBS2965895.1"/>
    </source>
</evidence>
<dbReference type="AlphaFoldDB" id="A0A8J7WUA8"/>
<sequence>MDAVTGAVRRVAGPLVEIELDGGHTAAMSEQVLLGAARVPGEVVAIRGGVLTVQAYEYTGGLAPGDPVIPQHRPLSALLGAALLGGVFDGLLRPLAGAGDWLGGSGGAPDATPDERTWQFTPEADPGDPAPAGTRLGTLAVCTAVEHRVLVPPGLHENRPDPDGYGAPAQPRLDWIAPPGQYGQHAVVARVGGEPVALSERWPIRRPRPFRRRLDSVTPLHTGQRALDLLFPIAKGGSAAVPGGFGTGKTVLLQQIAKWCDADVIIYLGCGERGNEMAQVVDEISRLRDPRGGGRLAERTVVVANTSDMPMMARESSIYVGACVAEYYRDMGYDAVVIADSTSRWAEALREFASRSGALPAEEGFPADLASALAAFYERAGTVQTLGSGRGSVTVLGAVSPPGGDMAEPVTVHTERFVRARWTLDRDLAYARHYPAVSWAASFSRDAAALAHAAGFGPLRERLVLILARADRLADLVDLVGISALPAEERMAVLAGRLVREGVLQQSALSETDGYSPDRKTAALAEAVLAVIDRCFAVARAAGPVPVESVDFGPLLRAREQAGPQDVAVVEQCRDTVLAALDALAGGEAPR</sequence>
<evidence type="ECO:0000256" key="5">
    <source>
        <dbReference type="ARBA" id="ARBA00022967"/>
    </source>
</evidence>
<dbReference type="EMBL" id="JAGSXH010000107">
    <property type="protein sequence ID" value="MBS2965895.1"/>
    <property type="molecule type" value="Genomic_DNA"/>
</dbReference>
<feature type="domain" description="ATPsynthase alpha/beta subunit barrel-sandwich" evidence="9">
    <location>
        <begin position="113"/>
        <end position="205"/>
    </location>
</feature>
<dbReference type="Pfam" id="PF00006">
    <property type="entry name" value="ATP-synt_ab"/>
    <property type="match status" value="1"/>
</dbReference>
<protein>
    <submittedName>
        <fullName evidence="11">V-type ATP synthase subunit A</fullName>
    </submittedName>
</protein>
<keyword evidence="5" id="KW-1278">Translocase</keyword>
<dbReference type="GO" id="GO:0046034">
    <property type="term" value="P:ATP metabolic process"/>
    <property type="evidence" value="ECO:0007669"/>
    <property type="project" value="InterPro"/>
</dbReference>
<keyword evidence="4" id="KW-0067">ATP-binding</keyword>
<evidence type="ECO:0000256" key="2">
    <source>
        <dbReference type="ARBA" id="ARBA00022448"/>
    </source>
</evidence>
<evidence type="ECO:0000259" key="10">
    <source>
        <dbReference type="Pfam" id="PF22919"/>
    </source>
</evidence>
<keyword evidence="3" id="KW-0547">Nucleotide-binding</keyword>
<dbReference type="NCBIfam" id="NF003220">
    <property type="entry name" value="PRK04192.1"/>
    <property type="match status" value="1"/>
</dbReference>
<dbReference type="InterPro" id="IPR031686">
    <property type="entry name" value="ATP-synth_a_Xtn"/>
</dbReference>
<comment type="caution">
    <text evidence="11">The sequence shown here is derived from an EMBL/GenBank/DDBJ whole genome shotgun (WGS) entry which is preliminary data.</text>
</comment>
<evidence type="ECO:0000256" key="4">
    <source>
        <dbReference type="ARBA" id="ARBA00022840"/>
    </source>
</evidence>
<dbReference type="Proteomes" id="UP000677913">
    <property type="component" value="Unassembled WGS sequence"/>
</dbReference>
<feature type="domain" description="ATP synthase A/B type C-terminal" evidence="10">
    <location>
        <begin position="455"/>
        <end position="525"/>
    </location>
</feature>
<dbReference type="Gene3D" id="2.40.30.20">
    <property type="match status" value="1"/>
</dbReference>
<dbReference type="InterPro" id="IPR004100">
    <property type="entry name" value="ATPase_F1/V1/A1_a/bsu_N"/>
</dbReference>
<reference evidence="11" key="1">
    <citation type="submission" date="2021-04" db="EMBL/GenBank/DDBJ databases">
        <title>Genome based classification of Actinospica acidithermotolerans sp. nov., an actinobacterium isolated from an Indonesian hot spring.</title>
        <authorList>
            <person name="Kusuma A.B."/>
            <person name="Putra K.E."/>
            <person name="Nafisah S."/>
            <person name="Loh J."/>
            <person name="Nouioui I."/>
            <person name="Goodfellow M."/>
        </authorList>
    </citation>
    <scope>NUCLEOTIDE SEQUENCE</scope>
    <source>
        <strain evidence="11">DSM 45618</strain>
    </source>
</reference>
<dbReference type="Gene3D" id="2.40.50.100">
    <property type="match status" value="1"/>
</dbReference>
<organism evidence="11 12">
    <name type="scientific">Actinocrinis puniceicyclus</name>
    <dbReference type="NCBI Taxonomy" id="977794"/>
    <lineage>
        <taxon>Bacteria</taxon>
        <taxon>Bacillati</taxon>
        <taxon>Actinomycetota</taxon>
        <taxon>Actinomycetes</taxon>
        <taxon>Catenulisporales</taxon>
        <taxon>Actinospicaceae</taxon>
        <taxon>Actinocrinis</taxon>
    </lineage>
</organism>
<name>A0A8J7WUA8_9ACTN</name>
<dbReference type="GO" id="GO:0005524">
    <property type="term" value="F:ATP binding"/>
    <property type="evidence" value="ECO:0007669"/>
    <property type="project" value="UniProtKB-KW"/>
</dbReference>
<dbReference type="GO" id="GO:0046961">
    <property type="term" value="F:proton-transporting ATPase activity, rotational mechanism"/>
    <property type="evidence" value="ECO:0007669"/>
    <property type="project" value="InterPro"/>
</dbReference>
<keyword evidence="6" id="KW-0406">Ion transport</keyword>
<dbReference type="SUPFAM" id="SSF47917">
    <property type="entry name" value="C-terminal domain of alpha and beta subunits of F1 ATP synthase"/>
    <property type="match status" value="1"/>
</dbReference>
<evidence type="ECO:0000259" key="8">
    <source>
        <dbReference type="Pfam" id="PF02874"/>
    </source>
</evidence>
<dbReference type="InterPro" id="IPR022878">
    <property type="entry name" value="V-ATPase_asu"/>
</dbReference>
<keyword evidence="12" id="KW-1185">Reference proteome</keyword>